<organism evidence="1">
    <name type="scientific">Lygus hesperus</name>
    <name type="common">Western plant bug</name>
    <dbReference type="NCBI Taxonomy" id="30085"/>
    <lineage>
        <taxon>Eukaryota</taxon>
        <taxon>Metazoa</taxon>
        <taxon>Ecdysozoa</taxon>
        <taxon>Arthropoda</taxon>
        <taxon>Hexapoda</taxon>
        <taxon>Insecta</taxon>
        <taxon>Pterygota</taxon>
        <taxon>Neoptera</taxon>
        <taxon>Paraneoptera</taxon>
        <taxon>Hemiptera</taxon>
        <taxon>Heteroptera</taxon>
        <taxon>Panheteroptera</taxon>
        <taxon>Cimicomorpha</taxon>
        <taxon>Miridae</taxon>
        <taxon>Mirini</taxon>
        <taxon>Lygus</taxon>
    </lineage>
</organism>
<dbReference type="GO" id="GO:0005930">
    <property type="term" value="C:axoneme"/>
    <property type="evidence" value="ECO:0007669"/>
    <property type="project" value="TreeGrafter"/>
</dbReference>
<dbReference type="GO" id="GO:0003341">
    <property type="term" value="P:cilium movement"/>
    <property type="evidence" value="ECO:0007669"/>
    <property type="project" value="TreeGrafter"/>
</dbReference>
<protein>
    <recommendedName>
        <fullName evidence="2">Hydrocephalus-inducing protein</fullName>
    </recommendedName>
</protein>
<evidence type="ECO:0008006" key="2">
    <source>
        <dbReference type="Google" id="ProtNLM"/>
    </source>
</evidence>
<feature type="non-terminal residue" evidence="1">
    <location>
        <position position="674"/>
    </location>
</feature>
<dbReference type="EMBL" id="GBHO01040397">
    <property type="protein sequence ID" value="JAG03207.1"/>
    <property type="molecule type" value="Transcribed_RNA"/>
</dbReference>
<dbReference type="AlphaFoldDB" id="A0A0A9W438"/>
<sequence length="674" mass="76792">MVRFTHVPIRAGEETFIVKCDIKRKAEPLELTVRTTCYQVEMTIKYKYQNETRTLYSHFPNSINLGRLYERIPCNVEFIFTNIGTAPWYFQCEPDKIANESHELKMSLSTAAGLVLSKDSRSVSLSIVATKKNTFTDIPFSIKITKGPEFNILFSGNAAMPEYTLSFREYDFGPKILLNKYDKGAYCVELIITNMDDTPIVLTKTSEDPDFLNVDLLSCVIQPRSRIQVPVSFIPLTAGVRESTIRLVFNDVKEETVHIKAEGVKLDILLMNGKDEMIDLGIVEVNKTVRREEEIRNNTQCTVPVWLEMTVANDFIATVTPKTFEMRPNSSSKIGVSLTPKKRGALYNGDVTLHHADYKIPLLSMTCLGGGYDISLNRQHVPFPAVIIGSSVVEHVCLVNQGEYPARYEWKMDSQVRQLFNIAPQKGNSNPGSFIPFEITFYPTKLFKSITTEVCCMLSNGQTLAMKLTGACLELPPSKEVIEFKTPVRKELINTILLENKTYTPWTLFPVLSGKYYSGEDRVEINPNGKLDYEVRYNPLLSTTEDKKHMGSVFFAFPDGRCMLYSLQGETMPPEGVSTILWTVTAKEETPKSLEVENWLYEPQRMKVTFSRTDRGNPEMFIIQGPEFIDLPPKCVKPYEVHLYALQEGVSNWKIEMMNERLKEYLWYSLTLNV</sequence>
<name>A0A0A9W438_LYGHE</name>
<dbReference type="GO" id="GO:1904158">
    <property type="term" value="P:axonemal central apparatus assembly"/>
    <property type="evidence" value="ECO:0007669"/>
    <property type="project" value="TreeGrafter"/>
</dbReference>
<dbReference type="InterPro" id="IPR033305">
    <property type="entry name" value="Hydin-like"/>
</dbReference>
<evidence type="ECO:0000313" key="1">
    <source>
        <dbReference type="EMBL" id="JAG03207.1"/>
    </source>
</evidence>
<reference evidence="1" key="1">
    <citation type="journal article" date="2014" name="PLoS ONE">
        <title>Transcriptome-Based Identification of ABC Transporters in the Western Tarnished Plant Bug Lygus hesperus.</title>
        <authorList>
            <person name="Hull J.J."/>
            <person name="Chaney K."/>
            <person name="Geib S.M."/>
            <person name="Fabrick J.A."/>
            <person name="Brent C.S."/>
            <person name="Walsh D."/>
            <person name="Lavine L.C."/>
        </authorList>
    </citation>
    <scope>NUCLEOTIDE SEQUENCE</scope>
</reference>
<dbReference type="PANTHER" id="PTHR23053:SF0">
    <property type="entry name" value="HYDROCEPHALUS-INDUCING PROTEIN HOMOLOG"/>
    <property type="match status" value="1"/>
</dbReference>
<accession>A0A0A9W438</accession>
<gene>
    <name evidence="1" type="ORF">CM83_10307</name>
</gene>
<dbReference type="Gene3D" id="2.60.40.10">
    <property type="entry name" value="Immunoglobulins"/>
    <property type="match status" value="3"/>
</dbReference>
<proteinExistence type="predicted"/>
<dbReference type="PANTHER" id="PTHR23053">
    <property type="entry name" value="DLEC1 DELETED IN LUNG AND ESOPHAGEAL CANCER 1"/>
    <property type="match status" value="1"/>
</dbReference>
<dbReference type="InterPro" id="IPR013783">
    <property type="entry name" value="Ig-like_fold"/>
</dbReference>
<reference evidence="1" key="2">
    <citation type="submission" date="2014-07" db="EMBL/GenBank/DDBJ databases">
        <authorList>
            <person name="Hull J."/>
        </authorList>
    </citation>
    <scope>NUCLEOTIDE SEQUENCE</scope>
</reference>